<organism evidence="1">
    <name type="scientific">Prymnesium polylepis</name>
    <dbReference type="NCBI Taxonomy" id="72548"/>
    <lineage>
        <taxon>Eukaryota</taxon>
        <taxon>Haptista</taxon>
        <taxon>Haptophyta</taxon>
        <taxon>Prymnesiophyceae</taxon>
        <taxon>Prymnesiales</taxon>
        <taxon>Prymnesiaceae</taxon>
        <taxon>Prymnesium</taxon>
    </lineage>
</organism>
<evidence type="ECO:0008006" key="2">
    <source>
        <dbReference type="Google" id="ProtNLM"/>
    </source>
</evidence>
<proteinExistence type="predicted"/>
<protein>
    <recommendedName>
        <fullName evidence="2">Chitin-binding type-4 domain-containing protein</fullName>
    </recommendedName>
</protein>
<sequence length="135" mass="14589">MKCGNASAYDCEQCFPGLTKVTKGEYTYCAGASPSPSPSSPCSRDNPSACVREAYPITYLQPGEESSRCPTGLMFPASWDDGHGAGIGGEFRFEMVDQLEVPADAPPGEYSLSWRWDCEQTPQVWNSCADITITA</sequence>
<evidence type="ECO:0000313" key="1">
    <source>
        <dbReference type="EMBL" id="CAE2248585.1"/>
    </source>
</evidence>
<accession>A0A6T8BFU4</accession>
<reference evidence="1" key="1">
    <citation type="submission" date="2021-01" db="EMBL/GenBank/DDBJ databases">
        <authorList>
            <person name="Corre E."/>
            <person name="Pelletier E."/>
            <person name="Niang G."/>
            <person name="Scheremetjew M."/>
            <person name="Finn R."/>
            <person name="Kale V."/>
            <person name="Holt S."/>
            <person name="Cochrane G."/>
            <person name="Meng A."/>
            <person name="Brown T."/>
            <person name="Cohen L."/>
        </authorList>
    </citation>
    <scope>NUCLEOTIDE SEQUENCE</scope>
    <source>
        <strain evidence="1">UIO037</strain>
    </source>
</reference>
<gene>
    <name evidence="1" type="ORF">CPOL0286_LOCUS14332</name>
</gene>
<dbReference type="EMBL" id="HBKO01031486">
    <property type="protein sequence ID" value="CAE2248585.1"/>
    <property type="molecule type" value="Transcribed_RNA"/>
</dbReference>
<dbReference type="AlphaFoldDB" id="A0A6T8BFU4"/>
<name>A0A6T8BFU4_9EUKA</name>